<name>A0A8I6RX40_CIMLE</name>
<keyword evidence="3" id="KW-1185">Reference proteome</keyword>
<keyword evidence="1" id="KW-0472">Membrane</keyword>
<reference evidence="2" key="1">
    <citation type="submission" date="2022-01" db="UniProtKB">
        <authorList>
            <consortium name="EnsemblMetazoa"/>
        </authorList>
    </citation>
    <scope>IDENTIFICATION</scope>
</reference>
<sequence length="104" mass="12098">MYLRLSYVFIAVLSVVVFSDCYFIRYKASFPFSSDHRMTEIQTQTRLGNKASSVGHGLYNVSKFGRRRRGLTVVPTQSLERNDVLNEDKESLFLLLFRSPQKLR</sequence>
<dbReference type="KEGG" id="clec:106669226"/>
<dbReference type="GeneID" id="106669226"/>
<proteinExistence type="predicted"/>
<accession>A0A8I6RX40</accession>
<organism evidence="2 3">
    <name type="scientific">Cimex lectularius</name>
    <name type="common">Bed bug</name>
    <name type="synonym">Acanthia lectularia</name>
    <dbReference type="NCBI Taxonomy" id="79782"/>
    <lineage>
        <taxon>Eukaryota</taxon>
        <taxon>Metazoa</taxon>
        <taxon>Ecdysozoa</taxon>
        <taxon>Arthropoda</taxon>
        <taxon>Hexapoda</taxon>
        <taxon>Insecta</taxon>
        <taxon>Pterygota</taxon>
        <taxon>Neoptera</taxon>
        <taxon>Paraneoptera</taxon>
        <taxon>Hemiptera</taxon>
        <taxon>Heteroptera</taxon>
        <taxon>Panheteroptera</taxon>
        <taxon>Cimicomorpha</taxon>
        <taxon>Cimicidae</taxon>
        <taxon>Cimex</taxon>
    </lineage>
</organism>
<dbReference type="RefSeq" id="XP_014254031.1">
    <property type="nucleotide sequence ID" value="XM_014398545.2"/>
</dbReference>
<evidence type="ECO:0000313" key="2">
    <source>
        <dbReference type="EnsemblMetazoa" id="XP_014254031.1"/>
    </source>
</evidence>
<keyword evidence="1" id="KW-0812">Transmembrane</keyword>
<dbReference type="AlphaFoldDB" id="A0A8I6RX40"/>
<dbReference type="EnsemblMetazoa" id="XM_014398545.2">
    <property type="protein sequence ID" value="XP_014254031.1"/>
    <property type="gene ID" value="LOC106669226"/>
</dbReference>
<feature type="transmembrane region" description="Helical" evidence="1">
    <location>
        <begin position="6"/>
        <end position="24"/>
    </location>
</feature>
<keyword evidence="1" id="KW-1133">Transmembrane helix</keyword>
<dbReference type="Proteomes" id="UP000494040">
    <property type="component" value="Unassembled WGS sequence"/>
</dbReference>
<evidence type="ECO:0000256" key="1">
    <source>
        <dbReference type="SAM" id="Phobius"/>
    </source>
</evidence>
<evidence type="ECO:0000313" key="3">
    <source>
        <dbReference type="Proteomes" id="UP000494040"/>
    </source>
</evidence>
<protein>
    <submittedName>
        <fullName evidence="2">Uncharacterized protein</fullName>
    </submittedName>
</protein>